<name>A0AA38J8M2_9CUCU</name>
<dbReference type="InterPro" id="IPR047184">
    <property type="entry name" value="KANK1-4"/>
</dbReference>
<reference evidence="3" key="1">
    <citation type="journal article" date="2023" name="G3 (Bethesda)">
        <title>Whole genome assemblies of Zophobas morio and Tenebrio molitor.</title>
        <authorList>
            <person name="Kaur S."/>
            <person name="Stinson S.A."/>
            <person name="diCenzo G.C."/>
        </authorList>
    </citation>
    <scope>NUCLEOTIDE SEQUENCE</scope>
    <source>
        <strain evidence="3">QUZm001</strain>
    </source>
</reference>
<sequence length="243" mass="26876">MHSVRCFKVLNDSLQKSQTNQSKNLKNHNAINIVEQEWFKISSLNTANPLDVEDYLDAFEDVSSVLLQYVVNMTDESGNTAMHYAVSHGNFDVVSILLDSKVCDINKPNKAGYTSVMLVSLVKSKATWPNCFNCMKMLLEAGADINIQDEDGSTALMCAAEHGHIDIVKHFLSQPDCDSSITDVDGRTALKIAIEAGHRHVGVLLYAYQRNIQGLHDKKKSKPASPKTPSSALPLRSSYFTTK</sequence>
<dbReference type="InterPro" id="IPR036770">
    <property type="entry name" value="Ankyrin_rpt-contain_sf"/>
</dbReference>
<dbReference type="Proteomes" id="UP001168821">
    <property type="component" value="Unassembled WGS sequence"/>
</dbReference>
<dbReference type="AlphaFoldDB" id="A0AA38J8M2"/>
<protein>
    <recommendedName>
        <fullName evidence="5">KN motif and ankyrin repeat domain-containing protein 1</fullName>
    </recommendedName>
</protein>
<organism evidence="3 4">
    <name type="scientific">Zophobas morio</name>
    <dbReference type="NCBI Taxonomy" id="2755281"/>
    <lineage>
        <taxon>Eukaryota</taxon>
        <taxon>Metazoa</taxon>
        <taxon>Ecdysozoa</taxon>
        <taxon>Arthropoda</taxon>
        <taxon>Hexapoda</taxon>
        <taxon>Insecta</taxon>
        <taxon>Pterygota</taxon>
        <taxon>Neoptera</taxon>
        <taxon>Endopterygota</taxon>
        <taxon>Coleoptera</taxon>
        <taxon>Polyphaga</taxon>
        <taxon>Cucujiformia</taxon>
        <taxon>Tenebrionidae</taxon>
        <taxon>Zophobas</taxon>
    </lineage>
</organism>
<accession>A0AA38J8M2</accession>
<dbReference type="SUPFAM" id="SSF48403">
    <property type="entry name" value="Ankyrin repeat"/>
    <property type="match status" value="1"/>
</dbReference>
<evidence type="ECO:0000313" key="4">
    <source>
        <dbReference type="Proteomes" id="UP001168821"/>
    </source>
</evidence>
<evidence type="ECO:0008006" key="5">
    <source>
        <dbReference type="Google" id="ProtNLM"/>
    </source>
</evidence>
<dbReference type="PANTHER" id="PTHR24168">
    <property type="entry name" value="KN MOTIF AND ANKYRIN REPEAT DOMAIN-CONTAINING"/>
    <property type="match status" value="1"/>
</dbReference>
<dbReference type="GO" id="GO:0005856">
    <property type="term" value="C:cytoskeleton"/>
    <property type="evidence" value="ECO:0007669"/>
    <property type="project" value="TreeGrafter"/>
</dbReference>
<feature type="region of interest" description="Disordered" evidence="2">
    <location>
        <begin position="216"/>
        <end position="243"/>
    </location>
</feature>
<feature type="repeat" description="ANK" evidence="1">
    <location>
        <begin position="77"/>
        <end position="99"/>
    </location>
</feature>
<evidence type="ECO:0000313" key="3">
    <source>
        <dbReference type="EMBL" id="KAJ3666507.1"/>
    </source>
</evidence>
<keyword evidence="4" id="KW-1185">Reference proteome</keyword>
<feature type="compositionally biased region" description="Low complexity" evidence="2">
    <location>
        <begin position="223"/>
        <end position="235"/>
    </location>
</feature>
<dbReference type="Gene3D" id="1.25.40.20">
    <property type="entry name" value="Ankyrin repeat-containing domain"/>
    <property type="match status" value="2"/>
</dbReference>
<dbReference type="GO" id="GO:0005737">
    <property type="term" value="C:cytoplasm"/>
    <property type="evidence" value="ECO:0007669"/>
    <property type="project" value="TreeGrafter"/>
</dbReference>
<comment type="caution">
    <text evidence="3">The sequence shown here is derived from an EMBL/GenBank/DDBJ whole genome shotgun (WGS) entry which is preliminary data.</text>
</comment>
<dbReference type="PANTHER" id="PTHR24168:SF21">
    <property type="entry name" value="KANK, ISOFORM D"/>
    <property type="match status" value="1"/>
</dbReference>
<dbReference type="EMBL" id="JALNTZ010000001">
    <property type="protein sequence ID" value="KAJ3666507.1"/>
    <property type="molecule type" value="Genomic_DNA"/>
</dbReference>
<gene>
    <name evidence="3" type="ORF">Zmor_001946</name>
</gene>
<dbReference type="PROSITE" id="PS50088">
    <property type="entry name" value="ANK_REPEAT"/>
    <property type="match status" value="1"/>
</dbReference>
<evidence type="ECO:0000256" key="2">
    <source>
        <dbReference type="SAM" id="MobiDB-lite"/>
    </source>
</evidence>
<dbReference type="GO" id="GO:0030837">
    <property type="term" value="P:negative regulation of actin filament polymerization"/>
    <property type="evidence" value="ECO:0007669"/>
    <property type="project" value="InterPro"/>
</dbReference>
<proteinExistence type="predicted"/>
<dbReference type="Pfam" id="PF12796">
    <property type="entry name" value="Ank_2"/>
    <property type="match status" value="2"/>
</dbReference>
<evidence type="ECO:0000256" key="1">
    <source>
        <dbReference type="PROSITE-ProRule" id="PRU00023"/>
    </source>
</evidence>
<dbReference type="SMART" id="SM00248">
    <property type="entry name" value="ANK"/>
    <property type="match status" value="4"/>
</dbReference>
<dbReference type="PROSITE" id="PS50297">
    <property type="entry name" value="ANK_REP_REGION"/>
    <property type="match status" value="1"/>
</dbReference>
<dbReference type="PRINTS" id="PR01415">
    <property type="entry name" value="ANKYRIN"/>
</dbReference>
<dbReference type="InterPro" id="IPR002110">
    <property type="entry name" value="Ankyrin_rpt"/>
</dbReference>
<keyword evidence="1" id="KW-0040">ANK repeat</keyword>